<keyword evidence="2" id="KW-0472">Membrane</keyword>
<evidence type="ECO:0000256" key="2">
    <source>
        <dbReference type="SAM" id="Phobius"/>
    </source>
</evidence>
<keyword evidence="2" id="KW-1133">Transmembrane helix</keyword>
<name>A0ABS9EIX7_9FLAO</name>
<keyword evidence="4" id="KW-1185">Reference proteome</keyword>
<sequence length="186" mass="21192">MKIENLNEFFKDLDLDFAEPSAGHNERFLERLQKKQEKQKPKSKLRNLWIPFSAIAACALIAFLMFGNIISQNISANSGDLANVSPEMKETQKFYTTLINSELEKVDAAKSPETIAIINDAKLQLEKLDVEYEKLKKDLVKSGNDKRVIFAMVSNLQQRIDLLNNVIQSIDTINSLKTTQNENNFI</sequence>
<keyword evidence="2" id="KW-0812">Transmembrane</keyword>
<protein>
    <submittedName>
        <fullName evidence="3">DUF4179 domain-containing protein</fullName>
    </submittedName>
</protein>
<evidence type="ECO:0000256" key="1">
    <source>
        <dbReference type="SAM" id="Coils"/>
    </source>
</evidence>
<keyword evidence="1" id="KW-0175">Coiled coil</keyword>
<dbReference type="EMBL" id="JAKGTH010000012">
    <property type="protein sequence ID" value="MCF4102815.1"/>
    <property type="molecule type" value="Genomic_DNA"/>
</dbReference>
<feature type="transmembrane region" description="Helical" evidence="2">
    <location>
        <begin position="48"/>
        <end position="70"/>
    </location>
</feature>
<feature type="coiled-coil region" evidence="1">
    <location>
        <begin position="118"/>
        <end position="145"/>
    </location>
</feature>
<comment type="caution">
    <text evidence="3">The sequence shown here is derived from an EMBL/GenBank/DDBJ whole genome shotgun (WGS) entry which is preliminary data.</text>
</comment>
<organism evidence="3 4">
    <name type="scientific">Gillisia lutea</name>
    <dbReference type="NCBI Taxonomy" id="2909668"/>
    <lineage>
        <taxon>Bacteria</taxon>
        <taxon>Pseudomonadati</taxon>
        <taxon>Bacteroidota</taxon>
        <taxon>Flavobacteriia</taxon>
        <taxon>Flavobacteriales</taxon>
        <taxon>Flavobacteriaceae</taxon>
        <taxon>Gillisia</taxon>
    </lineage>
</organism>
<dbReference type="RefSeq" id="WP_236134958.1">
    <property type="nucleotide sequence ID" value="NZ_JAKGTH010000012.1"/>
</dbReference>
<proteinExistence type="predicted"/>
<dbReference type="Proteomes" id="UP001179363">
    <property type="component" value="Unassembled WGS sequence"/>
</dbReference>
<evidence type="ECO:0000313" key="4">
    <source>
        <dbReference type="Proteomes" id="UP001179363"/>
    </source>
</evidence>
<reference evidence="3" key="1">
    <citation type="submission" date="2022-01" db="EMBL/GenBank/DDBJ databases">
        <title>Gillisia lutea sp. nov., isolated from marine plastic residues from the Malvarosa beach (Valencia, Spain).</title>
        <authorList>
            <person name="Vidal-Verdu A."/>
            <person name="Molina-Menor E."/>
            <person name="Satari L."/>
            <person name="Pascual J."/>
            <person name="Pereto J."/>
            <person name="Porcar M."/>
        </authorList>
    </citation>
    <scope>NUCLEOTIDE SEQUENCE</scope>
    <source>
        <strain evidence="3">M10.2A</strain>
    </source>
</reference>
<gene>
    <name evidence="3" type="ORF">L1I30_14145</name>
</gene>
<evidence type="ECO:0000313" key="3">
    <source>
        <dbReference type="EMBL" id="MCF4102815.1"/>
    </source>
</evidence>
<accession>A0ABS9EIX7</accession>